<gene>
    <name evidence="2" type="ORF">LVIROSA_LOCUS36642</name>
</gene>
<dbReference type="AlphaFoldDB" id="A0AAU9PP44"/>
<evidence type="ECO:0000313" key="2">
    <source>
        <dbReference type="EMBL" id="CAH1451275.1"/>
    </source>
</evidence>
<organism evidence="2 3">
    <name type="scientific">Lactuca virosa</name>
    <dbReference type="NCBI Taxonomy" id="75947"/>
    <lineage>
        <taxon>Eukaryota</taxon>
        <taxon>Viridiplantae</taxon>
        <taxon>Streptophyta</taxon>
        <taxon>Embryophyta</taxon>
        <taxon>Tracheophyta</taxon>
        <taxon>Spermatophyta</taxon>
        <taxon>Magnoliopsida</taxon>
        <taxon>eudicotyledons</taxon>
        <taxon>Gunneridae</taxon>
        <taxon>Pentapetalae</taxon>
        <taxon>asterids</taxon>
        <taxon>campanulids</taxon>
        <taxon>Asterales</taxon>
        <taxon>Asteraceae</taxon>
        <taxon>Cichorioideae</taxon>
        <taxon>Cichorieae</taxon>
        <taxon>Lactucinae</taxon>
        <taxon>Lactuca</taxon>
    </lineage>
</organism>
<accession>A0AAU9PP44</accession>
<dbReference type="EMBL" id="CAKMRJ010005745">
    <property type="protein sequence ID" value="CAH1451275.1"/>
    <property type="molecule type" value="Genomic_DNA"/>
</dbReference>
<comment type="caution">
    <text evidence="2">The sequence shown here is derived from an EMBL/GenBank/DDBJ whole genome shotgun (WGS) entry which is preliminary data.</text>
</comment>
<dbReference type="Proteomes" id="UP001157418">
    <property type="component" value="Unassembled WGS sequence"/>
</dbReference>
<proteinExistence type="predicted"/>
<sequence length="345" mass="38898">MALPVSMISSYCVVPTSEYAETLRERYDFQPEDKILVPLDGASFLEPPPGKFDIYVKTFDSCYRLPTCDFLDEEVRFQGKNLLSNNIFIPKWNLTDESLLSQQEVAGEFSRHVFPKRTITEMEAFTEDLRIDFMEFPYAQNDFFLTAGARRIRHLKSVAAKLSASERGLQQHNVSMESSVESSRQQLELLAGDKMTLQEHCAQVDSKLDDNLQKNETLNIRVESLEIELLDREKLLHNHEAKLSRLGRCIKDMCFSAGEESDREALHKEVVAKMFDPSAISSTSSHSREMVDATDSFIYCDYASMMKLGSLDIIGLRQLCVDGDHAGVDPNNNAKITGLDGGAGK</sequence>
<keyword evidence="3" id="KW-1185">Reference proteome</keyword>
<keyword evidence="1" id="KW-0175">Coiled coil</keyword>
<reference evidence="2 3" key="1">
    <citation type="submission" date="2022-01" db="EMBL/GenBank/DDBJ databases">
        <authorList>
            <person name="Xiong W."/>
            <person name="Schranz E."/>
        </authorList>
    </citation>
    <scope>NUCLEOTIDE SEQUENCE [LARGE SCALE GENOMIC DNA]</scope>
</reference>
<feature type="coiled-coil region" evidence="1">
    <location>
        <begin position="208"/>
        <end position="242"/>
    </location>
</feature>
<name>A0AAU9PP44_9ASTR</name>
<evidence type="ECO:0000313" key="3">
    <source>
        <dbReference type="Proteomes" id="UP001157418"/>
    </source>
</evidence>
<protein>
    <submittedName>
        <fullName evidence="2">Uncharacterized protein</fullName>
    </submittedName>
</protein>
<evidence type="ECO:0000256" key="1">
    <source>
        <dbReference type="SAM" id="Coils"/>
    </source>
</evidence>